<dbReference type="PROSITE" id="PS00018">
    <property type="entry name" value="EF_HAND_1"/>
    <property type="match status" value="2"/>
</dbReference>
<gene>
    <name evidence="5" type="ORF">LZ519_10605</name>
</gene>
<organism evidence="5 6">
    <name type="scientific">Sphingomonas anseongensis</name>
    <dbReference type="NCBI Taxonomy" id="2908207"/>
    <lineage>
        <taxon>Bacteria</taxon>
        <taxon>Pseudomonadati</taxon>
        <taxon>Pseudomonadota</taxon>
        <taxon>Alphaproteobacteria</taxon>
        <taxon>Sphingomonadales</taxon>
        <taxon>Sphingomonadaceae</taxon>
        <taxon>Sphingomonas</taxon>
    </lineage>
</organism>
<dbReference type="CDD" id="cd00051">
    <property type="entry name" value="EFh"/>
    <property type="match status" value="1"/>
</dbReference>
<dbReference type="Gene3D" id="1.10.238.10">
    <property type="entry name" value="EF-hand"/>
    <property type="match status" value="2"/>
</dbReference>
<evidence type="ECO:0000259" key="4">
    <source>
        <dbReference type="PROSITE" id="PS50222"/>
    </source>
</evidence>
<dbReference type="Pfam" id="PF13499">
    <property type="entry name" value="EF-hand_7"/>
    <property type="match status" value="1"/>
</dbReference>
<dbReference type="SUPFAM" id="SSF47473">
    <property type="entry name" value="EF-hand"/>
    <property type="match status" value="1"/>
</dbReference>
<dbReference type="InterPro" id="IPR018247">
    <property type="entry name" value="EF_Hand_1_Ca_BS"/>
</dbReference>
<dbReference type="PANTHER" id="PTHR10827:SF98">
    <property type="entry name" value="45 KDA CALCIUM-BINDING PROTEIN"/>
    <property type="match status" value="1"/>
</dbReference>
<keyword evidence="2" id="KW-0677">Repeat</keyword>
<keyword evidence="1" id="KW-0479">Metal-binding</keyword>
<sequence length="190" mass="20909">MRNMILAAAAAASLAVIAPAIAQTAPEAHRGMSMQPMTRAQVVEKVQAHFAKLDSNKDGFVTKEEAQAVREARRVEITKRVQERGDQRFDRMDANHDGSISRQEFDSARQAMTSRGDRGHRVVMREMHGGMMGNLFDMADANKDSRVSLQEATAAAVAHFDAADLNHDGTLTPEEMRAAHQAMRGKPAKR</sequence>
<evidence type="ECO:0000313" key="6">
    <source>
        <dbReference type="Proteomes" id="UP001165343"/>
    </source>
</evidence>
<protein>
    <submittedName>
        <fullName evidence="5">EF-hand domain-containing protein</fullName>
    </submittedName>
</protein>
<evidence type="ECO:0000256" key="3">
    <source>
        <dbReference type="SAM" id="SignalP"/>
    </source>
</evidence>
<dbReference type="InterPro" id="IPR002048">
    <property type="entry name" value="EF_hand_dom"/>
</dbReference>
<feature type="domain" description="EF-hand" evidence="4">
    <location>
        <begin position="80"/>
        <end position="115"/>
    </location>
</feature>
<feature type="chain" id="PRO_5045995358" evidence="3">
    <location>
        <begin position="23"/>
        <end position="190"/>
    </location>
</feature>
<dbReference type="InterPro" id="IPR011992">
    <property type="entry name" value="EF-hand-dom_pair"/>
</dbReference>
<dbReference type="SMART" id="SM00054">
    <property type="entry name" value="EFh"/>
    <property type="match status" value="3"/>
</dbReference>
<dbReference type="RefSeq" id="WP_249868641.1">
    <property type="nucleotide sequence ID" value="NZ_JAMGBC010000001.1"/>
</dbReference>
<dbReference type="Pfam" id="PF13202">
    <property type="entry name" value="EF-hand_5"/>
    <property type="match status" value="1"/>
</dbReference>
<dbReference type="EMBL" id="JAMGBC010000001">
    <property type="protein sequence ID" value="MCL6679759.1"/>
    <property type="molecule type" value="Genomic_DNA"/>
</dbReference>
<reference evidence="5" key="1">
    <citation type="submission" date="2022-05" db="EMBL/GenBank/DDBJ databases">
        <authorList>
            <person name="Jo J.-H."/>
            <person name="Im W.-T."/>
        </authorList>
    </citation>
    <scope>NUCLEOTIDE SEQUENCE</scope>
    <source>
        <strain evidence="5">RG327</strain>
    </source>
</reference>
<evidence type="ECO:0000256" key="1">
    <source>
        <dbReference type="ARBA" id="ARBA00022723"/>
    </source>
</evidence>
<evidence type="ECO:0000313" key="5">
    <source>
        <dbReference type="EMBL" id="MCL6679759.1"/>
    </source>
</evidence>
<dbReference type="Proteomes" id="UP001165343">
    <property type="component" value="Unassembled WGS sequence"/>
</dbReference>
<evidence type="ECO:0000256" key="2">
    <source>
        <dbReference type="ARBA" id="ARBA00022737"/>
    </source>
</evidence>
<comment type="caution">
    <text evidence="5">The sequence shown here is derived from an EMBL/GenBank/DDBJ whole genome shotgun (WGS) entry which is preliminary data.</text>
</comment>
<dbReference type="PROSITE" id="PS50222">
    <property type="entry name" value="EF_HAND_2"/>
    <property type="match status" value="3"/>
</dbReference>
<feature type="domain" description="EF-hand" evidence="4">
    <location>
        <begin position="41"/>
        <end position="76"/>
    </location>
</feature>
<dbReference type="PANTHER" id="PTHR10827">
    <property type="entry name" value="RETICULOCALBIN"/>
    <property type="match status" value="1"/>
</dbReference>
<feature type="domain" description="EF-hand" evidence="4">
    <location>
        <begin position="151"/>
        <end position="186"/>
    </location>
</feature>
<keyword evidence="6" id="KW-1185">Reference proteome</keyword>
<keyword evidence="3" id="KW-0732">Signal</keyword>
<feature type="signal peptide" evidence="3">
    <location>
        <begin position="1"/>
        <end position="22"/>
    </location>
</feature>
<name>A0ABT0RHN1_9SPHN</name>
<accession>A0ABT0RHN1</accession>
<proteinExistence type="predicted"/>